<evidence type="ECO:0000256" key="4">
    <source>
        <dbReference type="ARBA" id="ARBA00011758"/>
    </source>
</evidence>
<evidence type="ECO:0000256" key="6">
    <source>
        <dbReference type="ARBA" id="ARBA00022692"/>
    </source>
</evidence>
<keyword evidence="10 15" id="KW-0496">Mitochondrion</keyword>
<comment type="subunit">
    <text evidence="4">Component of complex II composed of four subunits: the flavoprotein (FP) SDHA, iron-sulfur protein (IP) SDHB, and a cytochrome b560 composed of SDHC and SDHD.</text>
</comment>
<dbReference type="Gene3D" id="1.20.1300.10">
    <property type="entry name" value="Fumarate reductase/succinate dehydrogenase, transmembrane subunit"/>
    <property type="match status" value="1"/>
</dbReference>
<dbReference type="GO" id="GO:0046872">
    <property type="term" value="F:metal ion binding"/>
    <property type="evidence" value="ECO:0007669"/>
    <property type="project" value="UniProtKB-KW"/>
</dbReference>
<keyword evidence="14 15" id="KW-0479">Metal-binding</keyword>
<comment type="similarity">
    <text evidence="3 15">Belongs to the CybS family.</text>
</comment>
<evidence type="ECO:0000256" key="7">
    <source>
        <dbReference type="ARBA" id="ARBA00022792"/>
    </source>
</evidence>
<dbReference type="RefSeq" id="XP_032832155.1">
    <property type="nucleotide sequence ID" value="XM_032976264.1"/>
</dbReference>
<keyword evidence="9" id="KW-1133">Transmembrane helix</keyword>
<dbReference type="GeneID" id="116955267"/>
<dbReference type="PANTHER" id="PTHR13337:SF2">
    <property type="entry name" value="SUCCINATE DEHYDROGENASE [UBIQUINONE] CYTOCHROME B SMALL SUBUNIT, MITOCHONDRIAL"/>
    <property type="match status" value="1"/>
</dbReference>
<comment type="function">
    <text evidence="12">Membrane-anchoring subunit of succinate dehydrogenase (SDH) that is involved in complex II of the mitochondrial electron transport chain and is responsible for transferring electrons from succinate to ubiquinone (coenzyme Q). SDH also oxidizes malate to the non-canonical enol form of oxaloacetate, enol-oxaloacetate. Enol-oxaloacetate, which is a potent inhibitor of the succinate dehydrogenase activity, is further isomerized into keto-oxaloacetate.</text>
</comment>
<evidence type="ECO:0000256" key="8">
    <source>
        <dbReference type="ARBA" id="ARBA00022946"/>
    </source>
</evidence>
<evidence type="ECO:0000256" key="2">
    <source>
        <dbReference type="ARBA" id="ARBA00005163"/>
    </source>
</evidence>
<organism evidence="16 17">
    <name type="scientific">Petromyzon marinus</name>
    <name type="common">Sea lamprey</name>
    <dbReference type="NCBI Taxonomy" id="7757"/>
    <lineage>
        <taxon>Eukaryota</taxon>
        <taxon>Metazoa</taxon>
        <taxon>Chordata</taxon>
        <taxon>Craniata</taxon>
        <taxon>Vertebrata</taxon>
        <taxon>Cyclostomata</taxon>
        <taxon>Hyperoartia</taxon>
        <taxon>Petromyzontiformes</taxon>
        <taxon>Petromyzontidae</taxon>
        <taxon>Petromyzon</taxon>
    </lineage>
</organism>
<keyword evidence="16" id="KW-1185">Reference proteome</keyword>
<dbReference type="GO" id="GO:0020037">
    <property type="term" value="F:heme binding"/>
    <property type="evidence" value="ECO:0007669"/>
    <property type="project" value="TreeGrafter"/>
</dbReference>
<dbReference type="PANTHER" id="PTHR13337">
    <property type="entry name" value="SUCCINATE DEHYDROGENASE"/>
    <property type="match status" value="1"/>
</dbReference>
<keyword evidence="6" id="KW-0812">Transmembrane</keyword>
<evidence type="ECO:0000256" key="13">
    <source>
        <dbReference type="PIRSR" id="PIRSR607992-1"/>
    </source>
</evidence>
<reference evidence="17" key="1">
    <citation type="submission" date="2025-08" db="UniProtKB">
        <authorList>
            <consortium name="RefSeq"/>
        </authorList>
    </citation>
    <scope>IDENTIFICATION</scope>
    <source>
        <tissue evidence="17">Sperm</tissue>
    </source>
</reference>
<evidence type="ECO:0000313" key="16">
    <source>
        <dbReference type="Proteomes" id="UP001318040"/>
    </source>
</evidence>
<evidence type="ECO:0000256" key="9">
    <source>
        <dbReference type="ARBA" id="ARBA00022989"/>
    </source>
</evidence>
<evidence type="ECO:0000256" key="11">
    <source>
        <dbReference type="ARBA" id="ARBA00023136"/>
    </source>
</evidence>
<dbReference type="GO" id="GO:0005743">
    <property type="term" value="C:mitochondrial inner membrane"/>
    <property type="evidence" value="ECO:0007669"/>
    <property type="project" value="UniProtKB-SubCell"/>
</dbReference>
<dbReference type="Proteomes" id="UP001318040">
    <property type="component" value="Chromosome 3"/>
</dbReference>
<keyword evidence="14" id="KW-0408">Iron</keyword>
<evidence type="ECO:0000256" key="5">
    <source>
        <dbReference type="ARBA" id="ARBA00022448"/>
    </source>
</evidence>
<keyword evidence="15" id="KW-0249">Electron transport</keyword>
<evidence type="ECO:0000256" key="14">
    <source>
        <dbReference type="PIRSR" id="PIRSR607992-2"/>
    </source>
</evidence>
<keyword evidence="8 15" id="KW-0809">Transit peptide</keyword>
<feature type="binding site" evidence="13">
    <location>
        <position position="103"/>
    </location>
    <ligand>
        <name>a ubiquinone</name>
        <dbReference type="ChEBI" id="CHEBI:16389"/>
        <note>ligand shared with IP/SDHB</note>
    </ligand>
</feature>
<keyword evidence="15" id="KW-0816">Tricarboxylic acid cycle</keyword>
<protein>
    <recommendedName>
        <fullName evidence="15">Succinate dehydrogenase [ubiquinone] cytochrome b small subunit</fullName>
    </recommendedName>
</protein>
<dbReference type="KEGG" id="pmrn:116955267"/>
<comment type="subcellular location">
    <subcellularLocation>
        <location evidence="1 15">Mitochondrion inner membrane</location>
        <topology evidence="1 15">Multi-pass membrane protein</topology>
    </subcellularLocation>
</comment>
<sequence length="148" mass="15392">MAALRLLRPRSALQISRICVLRHIGGSDRSNGTGTAALHTTPRAHGALGSASAHWSAERVVSIAAFTLIPAAVAFPGGVTDYAIAATLTLHSHWGLGQVITDYVHGKATLGAARVGLASISAVTFAGLCYFNYHDVGICKAVAMLWSL</sequence>
<keyword evidence="5 15" id="KW-0813">Transport</keyword>
<evidence type="ECO:0000256" key="15">
    <source>
        <dbReference type="RuleBase" id="RU364031"/>
    </source>
</evidence>
<dbReference type="CDD" id="cd03496">
    <property type="entry name" value="SQR_TypeC_CybS"/>
    <property type="match status" value="1"/>
</dbReference>
<dbReference type="GO" id="GO:0006099">
    <property type="term" value="P:tricarboxylic acid cycle"/>
    <property type="evidence" value="ECO:0007669"/>
    <property type="project" value="UniProtKB-KW"/>
</dbReference>
<keyword evidence="11 15" id="KW-0472">Membrane</keyword>
<name>A0AAJ7UBF8_PETMA</name>
<gene>
    <name evidence="17" type="primary">SDHD</name>
</gene>
<evidence type="ECO:0000313" key="17">
    <source>
        <dbReference type="RefSeq" id="XP_032832155.1"/>
    </source>
</evidence>
<evidence type="ECO:0000256" key="1">
    <source>
        <dbReference type="ARBA" id="ARBA00004448"/>
    </source>
</evidence>
<evidence type="ECO:0000256" key="3">
    <source>
        <dbReference type="ARBA" id="ARBA00007294"/>
    </source>
</evidence>
<accession>A0AAJ7UBF8</accession>
<evidence type="ECO:0000256" key="10">
    <source>
        <dbReference type="ARBA" id="ARBA00023128"/>
    </source>
</evidence>
<keyword evidence="15" id="KW-0349">Heme</keyword>
<keyword evidence="7 15" id="KW-0999">Mitochondrion inner membrane</keyword>
<feature type="binding site" description="axial binding residue" evidence="14">
    <location>
        <position position="91"/>
    </location>
    <ligand>
        <name>heme b</name>
        <dbReference type="ChEBI" id="CHEBI:60344"/>
        <note>ligand shared with SDHC</note>
    </ligand>
    <ligandPart>
        <name>Fe</name>
        <dbReference type="ChEBI" id="CHEBI:18248"/>
    </ligandPart>
</feature>
<dbReference type="GO" id="GO:0006121">
    <property type="term" value="P:mitochondrial electron transport, succinate to ubiquinone"/>
    <property type="evidence" value="ECO:0007669"/>
    <property type="project" value="TreeGrafter"/>
</dbReference>
<comment type="pathway">
    <text evidence="2">Carbohydrate metabolism; tricarboxylic acid cycle.</text>
</comment>
<proteinExistence type="inferred from homology"/>
<dbReference type="AlphaFoldDB" id="A0AAJ7UBF8"/>
<evidence type="ECO:0000256" key="12">
    <source>
        <dbReference type="ARBA" id="ARBA00045847"/>
    </source>
</evidence>
<dbReference type="InterPro" id="IPR007992">
    <property type="entry name" value="CybS"/>
</dbReference>
<dbReference type="GO" id="GO:0048039">
    <property type="term" value="F:ubiquinone binding"/>
    <property type="evidence" value="ECO:0007669"/>
    <property type="project" value="TreeGrafter"/>
</dbReference>
<dbReference type="Pfam" id="PF05328">
    <property type="entry name" value="CybS"/>
    <property type="match status" value="1"/>
</dbReference>
<dbReference type="InterPro" id="IPR034804">
    <property type="entry name" value="SQR/QFR_C/D"/>
</dbReference>
<dbReference type="CTD" id="6392"/>